<dbReference type="Pfam" id="PF23562">
    <property type="entry name" value="AMP-binding_C_3"/>
    <property type="match status" value="1"/>
</dbReference>
<comment type="caution">
    <text evidence="3">The sequence shown here is derived from an EMBL/GenBank/DDBJ whole genome shotgun (WGS) entry which is preliminary data.</text>
</comment>
<evidence type="ECO:0000313" key="3">
    <source>
        <dbReference type="EMBL" id="GJJ09093.1"/>
    </source>
</evidence>
<reference evidence="3" key="1">
    <citation type="submission" date="2021-10" db="EMBL/GenBank/DDBJ databases">
        <title>De novo Genome Assembly of Clathrus columnatus (Basidiomycota, Fungi) Using Illumina and Nanopore Sequence Data.</title>
        <authorList>
            <person name="Ogiso-Tanaka E."/>
            <person name="Itagaki H."/>
            <person name="Hosoya T."/>
            <person name="Hosaka K."/>
        </authorList>
    </citation>
    <scope>NUCLEOTIDE SEQUENCE</scope>
    <source>
        <strain evidence="3">MO-923</strain>
    </source>
</reference>
<evidence type="ECO:0000313" key="4">
    <source>
        <dbReference type="Proteomes" id="UP001050691"/>
    </source>
</evidence>
<comment type="similarity">
    <text evidence="1">Belongs to the ATP-dependent AMP-binding enzyme family.</text>
</comment>
<proteinExistence type="inferred from homology"/>
<dbReference type="Gene3D" id="3.40.50.12780">
    <property type="entry name" value="N-terminal domain of ligase-like"/>
    <property type="match status" value="1"/>
</dbReference>
<keyword evidence="4" id="KW-1185">Reference proteome</keyword>
<dbReference type="AlphaFoldDB" id="A0AAV5A6J3"/>
<dbReference type="InterPro" id="IPR000873">
    <property type="entry name" value="AMP-dep_synth/lig_dom"/>
</dbReference>
<dbReference type="InterPro" id="IPR042099">
    <property type="entry name" value="ANL_N_sf"/>
</dbReference>
<protein>
    <recommendedName>
        <fullName evidence="2">AMP-dependent synthetase/ligase domain-containing protein</fullName>
    </recommendedName>
</protein>
<evidence type="ECO:0000256" key="1">
    <source>
        <dbReference type="ARBA" id="ARBA00006432"/>
    </source>
</evidence>
<dbReference type="GO" id="GO:0031956">
    <property type="term" value="F:medium-chain fatty acid-CoA ligase activity"/>
    <property type="evidence" value="ECO:0007669"/>
    <property type="project" value="TreeGrafter"/>
</dbReference>
<evidence type="ECO:0000259" key="2">
    <source>
        <dbReference type="Pfam" id="PF00501"/>
    </source>
</evidence>
<dbReference type="EMBL" id="BPWL01000004">
    <property type="protein sequence ID" value="GJJ09093.1"/>
    <property type="molecule type" value="Genomic_DNA"/>
</dbReference>
<organism evidence="3 4">
    <name type="scientific">Clathrus columnatus</name>
    <dbReference type="NCBI Taxonomy" id="1419009"/>
    <lineage>
        <taxon>Eukaryota</taxon>
        <taxon>Fungi</taxon>
        <taxon>Dikarya</taxon>
        <taxon>Basidiomycota</taxon>
        <taxon>Agaricomycotina</taxon>
        <taxon>Agaricomycetes</taxon>
        <taxon>Phallomycetidae</taxon>
        <taxon>Phallales</taxon>
        <taxon>Clathraceae</taxon>
        <taxon>Clathrus</taxon>
    </lineage>
</organism>
<name>A0AAV5A6J3_9AGAM</name>
<dbReference type="Pfam" id="PF00501">
    <property type="entry name" value="AMP-binding"/>
    <property type="match status" value="1"/>
</dbReference>
<accession>A0AAV5A6J3</accession>
<feature type="domain" description="AMP-dependent synthetase/ligase" evidence="2">
    <location>
        <begin position="13"/>
        <end position="337"/>
    </location>
</feature>
<dbReference type="SUPFAM" id="SSF56801">
    <property type="entry name" value="Acetyl-CoA synthetase-like"/>
    <property type="match status" value="1"/>
</dbReference>
<dbReference type="PANTHER" id="PTHR43201">
    <property type="entry name" value="ACYL-COA SYNTHETASE"/>
    <property type="match status" value="1"/>
</dbReference>
<dbReference type="GO" id="GO:0006631">
    <property type="term" value="P:fatty acid metabolic process"/>
    <property type="evidence" value="ECO:0007669"/>
    <property type="project" value="TreeGrafter"/>
</dbReference>
<sequence>MPYRYANHLTAIEEAVRTNPNNVALKVPSEHENEWKDIRYKEFWDDVTQVGVYWSRLERFIMVDDRNGPGKRAVVGLWISGKTYTDLIHVLSLQRAGYILHLVSTYVKDVDLVQSLFEQSGARVVLCDTNHVEGWEQLENAGIKVLPLLTDKEVADITKRLSSELNGTLPALDGDADEILFIQQTSGSSSGRPKLVPYTRRWIDANAQKWHSDKPKMRIHTRIGTFCSSAQLDSFLRIFLHAECIVLTPTLVFPNMVADIITQCGITDMALFFTLARNIIERAKTSTLLTEIIKRLDSFTYLGGPLDEQAIELAKEMGIKLVCRFGSTEVGSLLCSEPGEPHLLRFHHNFDYEFIPVDGNDGNSKLKELVILPTSPDCPVSALRNPADGKYHTKDLFEAIGDGVYISRGRLDGIIVTVTGRNCDATYIEDRIRYLCHNIITTFTVIGQGRPSPALLVEPLEPNTNTSTLREMLSSRLESLNSPNIVSLEHERLKPEYIIVVPKGSLPISPAKGTVIRSKAELMFKEVLDKAYSKKPFWENT</sequence>
<dbReference type="PANTHER" id="PTHR43201:SF8">
    <property type="entry name" value="ACYL-COA SYNTHETASE FAMILY MEMBER 3"/>
    <property type="match status" value="1"/>
</dbReference>
<gene>
    <name evidence="3" type="ORF">Clacol_003315</name>
</gene>
<dbReference type="Proteomes" id="UP001050691">
    <property type="component" value="Unassembled WGS sequence"/>
</dbReference>